<evidence type="ECO:0000313" key="2">
    <source>
        <dbReference type="EMBL" id="AHY15079.1"/>
    </source>
</evidence>
<dbReference type="Proteomes" id="UP000269148">
    <property type="component" value="Unassembled WGS sequence"/>
</dbReference>
<dbReference type="STRING" id="1346.BMF34_01130"/>
<name>A0A3L8GPZ6_STRIN</name>
<evidence type="ECO:0000313" key="4">
    <source>
        <dbReference type="Proteomes" id="UP000025245"/>
    </source>
</evidence>
<keyword evidence="1" id="KW-1133">Transmembrane helix</keyword>
<dbReference type="Pfam" id="PF07006">
    <property type="entry name" value="DUF1310"/>
    <property type="match status" value="1"/>
</dbReference>
<proteinExistence type="predicted"/>
<keyword evidence="1" id="KW-0472">Membrane</keyword>
<dbReference type="EMBL" id="CP007586">
    <property type="protein sequence ID" value="AHY15079.1"/>
    <property type="molecule type" value="Genomic_DNA"/>
</dbReference>
<dbReference type="KEGG" id="siz:SI82_01050"/>
<dbReference type="KEGG" id="siq:DQ08_00955"/>
<keyword evidence="1" id="KW-0812">Transmembrane</keyword>
<organism evidence="3 5">
    <name type="scientific">Streptococcus iniae</name>
    <name type="common">Streptococcus shiloi</name>
    <dbReference type="NCBI Taxonomy" id="1346"/>
    <lineage>
        <taxon>Bacteria</taxon>
        <taxon>Bacillati</taxon>
        <taxon>Bacillota</taxon>
        <taxon>Bacilli</taxon>
        <taxon>Lactobacillales</taxon>
        <taxon>Streptococcaceae</taxon>
        <taxon>Streptococcus</taxon>
    </lineage>
</organism>
<evidence type="ECO:0000313" key="5">
    <source>
        <dbReference type="Proteomes" id="UP000269148"/>
    </source>
</evidence>
<feature type="transmembrane region" description="Helical" evidence="1">
    <location>
        <begin position="6"/>
        <end position="26"/>
    </location>
</feature>
<reference evidence="3 5" key="2">
    <citation type="submission" date="2018-06" db="EMBL/GenBank/DDBJ databases">
        <title>Mutators as drivers of adaptation in pathogenic bacteria and a risk factor for host jumps and vaccine escape.</title>
        <authorList>
            <person name="Barnes A.C."/>
            <person name="Silayeva O."/>
        </authorList>
    </citation>
    <scope>NUCLEOTIDE SEQUENCE [LARGE SCALE GENOMIC DNA]</scope>
    <source>
        <strain evidence="3 5">QMA0445</strain>
    </source>
</reference>
<dbReference type="GeneID" id="35765327"/>
<keyword evidence="4" id="KW-1185">Reference proteome</keyword>
<dbReference type="RefSeq" id="WP_003098884.1">
    <property type="nucleotide sequence ID" value="NZ_CP010783.1"/>
</dbReference>
<dbReference type="OrthoDB" id="2235740at2"/>
<gene>
    <name evidence="3" type="ORF">DIY07_00885</name>
    <name evidence="2" type="ORF">DQ08_00955</name>
</gene>
<dbReference type="Proteomes" id="UP000025245">
    <property type="component" value="Chromosome"/>
</dbReference>
<accession>A0A3L8GPZ6</accession>
<sequence length="128" mass="14649">MNVKKIIYILLGLLIAVGIVIGGHKLQEKREYDQMVEIVESKEAKLVFEKTIFNIEPKAFKDGAIIQKYEINKDSIKQNPMGGINVTLIINNDKTLKIYSLLNRESDGKLVEILSIILCKHKSRVFEY</sequence>
<reference evidence="2 4" key="1">
    <citation type="journal article" date="2014" name="Genome Announc.">
        <title>Complete Genome Sequence of a Virulent Strain, Streptococcus iniae ISET0901, Isolated from Diseased Tilapia.</title>
        <authorList>
            <person name="Pridgeon J.W."/>
            <person name="Zhang D."/>
            <person name="Zhang L."/>
        </authorList>
    </citation>
    <scope>NUCLEOTIDE SEQUENCE [LARGE SCALE GENOMIC DNA]</scope>
    <source>
        <strain evidence="2 4">ISET0901</strain>
    </source>
</reference>
<evidence type="ECO:0000313" key="3">
    <source>
        <dbReference type="EMBL" id="RLU59141.1"/>
    </source>
</evidence>
<dbReference type="AlphaFoldDB" id="A0A3L8GPZ6"/>
<protein>
    <submittedName>
        <fullName evidence="3">DUF1310 family protein</fullName>
    </submittedName>
</protein>
<dbReference type="EMBL" id="QLQD01000011">
    <property type="protein sequence ID" value="RLU59141.1"/>
    <property type="molecule type" value="Genomic_DNA"/>
</dbReference>
<dbReference type="InterPro" id="IPR010738">
    <property type="entry name" value="DUF1310"/>
</dbReference>
<evidence type="ECO:0000256" key="1">
    <source>
        <dbReference type="SAM" id="Phobius"/>
    </source>
</evidence>